<feature type="domain" description="DUF985" evidence="1">
    <location>
        <begin position="17"/>
        <end position="158"/>
    </location>
</feature>
<dbReference type="PANTHER" id="PTHR33387">
    <property type="entry name" value="RMLC-LIKE JELLY ROLL FOLD PROTEIN"/>
    <property type="match status" value="1"/>
</dbReference>
<gene>
    <name evidence="2" type="ORF">UBAL3_96150006</name>
</gene>
<dbReference type="PANTHER" id="PTHR33387:SF3">
    <property type="entry name" value="DUF985 DOMAIN-CONTAINING PROTEIN"/>
    <property type="match status" value="1"/>
</dbReference>
<dbReference type="Gene3D" id="2.60.120.10">
    <property type="entry name" value="Jelly Rolls"/>
    <property type="match status" value="1"/>
</dbReference>
<keyword evidence="3" id="KW-1185">Reference proteome</keyword>
<evidence type="ECO:0000313" key="2">
    <source>
        <dbReference type="EMBL" id="EES51441.1"/>
    </source>
</evidence>
<sequence length="161" mass="17314">MVSDREGGEEGLPEAAKEIVATLGLLPHPEGGYYREVFRDGATVMQGSPSRPGADRRRSAVTLIHFLVAGDRPTSWHRVASTEIWHHVGGDPLWLDIEESEGDPPATRSLLLGDPLSRPAPAVGIVPAGAWQRARSAGAYSLATCTVAPGFEFEDFQLRST</sequence>
<protein>
    <recommendedName>
        <fullName evidence="1">DUF985 domain-containing protein</fullName>
    </recommendedName>
</protein>
<dbReference type="SUPFAM" id="SSF51182">
    <property type="entry name" value="RmlC-like cupins"/>
    <property type="match status" value="1"/>
</dbReference>
<dbReference type="EMBL" id="GG693890">
    <property type="protein sequence ID" value="EES51441.1"/>
    <property type="molecule type" value="Genomic_DNA"/>
</dbReference>
<dbReference type="InterPro" id="IPR039935">
    <property type="entry name" value="YML079W-like"/>
</dbReference>
<dbReference type="InterPro" id="IPR011051">
    <property type="entry name" value="RmlC_Cupin_sf"/>
</dbReference>
<reference evidence="2 3" key="1">
    <citation type="journal article" date="2009" name="Appl. Environ. Microbiol.">
        <title>Community genomic and proteomic analyses of chemoautotrophic iron-oxidizing "Leptospirillum rubarum" (Group II) and "Leptospirillum ferrodiazotrophum" (Group III) bacteria in acid mine drainage biofilms.</title>
        <authorList>
            <person name="Goltsman D.S."/>
            <person name="Denef V.J."/>
            <person name="Singer S.W."/>
            <person name="VerBerkmoes N.C."/>
            <person name="Lefsrud M."/>
            <person name="Mueller R.S."/>
            <person name="Dick G.J."/>
            <person name="Sun C.L."/>
            <person name="Wheeler K.E."/>
            <person name="Zemla A."/>
            <person name="Baker B.J."/>
            <person name="Hauser L."/>
            <person name="Land M."/>
            <person name="Shah M.B."/>
            <person name="Thelen M.P."/>
            <person name="Hettich R.L."/>
            <person name="Banfield J.F."/>
        </authorList>
    </citation>
    <scope>NUCLEOTIDE SEQUENCE [LARGE SCALE GENOMIC DNA]</scope>
</reference>
<dbReference type="CDD" id="cd06121">
    <property type="entry name" value="cupin_YML079wp"/>
    <property type="match status" value="1"/>
</dbReference>
<organism evidence="2 3">
    <name type="scientific">Leptospirillum ferrodiazotrophum</name>
    <dbReference type="NCBI Taxonomy" id="412449"/>
    <lineage>
        <taxon>Bacteria</taxon>
        <taxon>Pseudomonadati</taxon>
        <taxon>Nitrospirota</taxon>
        <taxon>Nitrospiria</taxon>
        <taxon>Nitrospirales</taxon>
        <taxon>Nitrospiraceae</taxon>
        <taxon>Leptospirillum</taxon>
    </lineage>
</organism>
<accession>C6I113</accession>
<dbReference type="AlphaFoldDB" id="C6I113"/>
<dbReference type="InterPro" id="IPR009327">
    <property type="entry name" value="Cupin_DUF985"/>
</dbReference>
<dbReference type="Pfam" id="PF06172">
    <property type="entry name" value="Cupin_5"/>
    <property type="match status" value="1"/>
</dbReference>
<proteinExistence type="predicted"/>
<evidence type="ECO:0000313" key="3">
    <source>
        <dbReference type="Proteomes" id="UP000009374"/>
    </source>
</evidence>
<evidence type="ECO:0000259" key="1">
    <source>
        <dbReference type="Pfam" id="PF06172"/>
    </source>
</evidence>
<dbReference type="Proteomes" id="UP000009374">
    <property type="component" value="Unassembled WGS sequence"/>
</dbReference>
<dbReference type="InterPro" id="IPR014710">
    <property type="entry name" value="RmlC-like_jellyroll"/>
</dbReference>
<name>C6I113_9BACT</name>